<evidence type="ECO:0000313" key="3">
    <source>
        <dbReference type="Proteomes" id="UP000011666"/>
    </source>
</evidence>
<keyword evidence="1" id="KW-0472">Membrane</keyword>
<protein>
    <submittedName>
        <fullName evidence="2">Uncharacterized protein</fullName>
    </submittedName>
</protein>
<feature type="transmembrane region" description="Helical" evidence="1">
    <location>
        <begin position="110"/>
        <end position="126"/>
    </location>
</feature>
<keyword evidence="3" id="KW-1185">Reference proteome</keyword>
<feature type="transmembrane region" description="Helical" evidence="1">
    <location>
        <begin position="24"/>
        <end position="44"/>
    </location>
</feature>
<dbReference type="AlphaFoldDB" id="M0QHE6"/>
<sequence length="363" mass="38670">MTARQGASTPDNDLDLFGFRSRTVGLALAGFGVAYLIVEIGMGWTIRSPIAWTGIAVAFGVFVAATQLVATRVGDPIPLSAALVGVGATLAGVVIAWWSLPQETYRTLQSGPPAAAAIVVLTLVALRGRPLLAWAGLLAVSLTAGIWAVGFGLSFGNGVVITVWTYPMMVMATLFVIILRPMARRVVMLRRRSMDDAATAAAAAAAADERRTHFRDFERRARPTLERVVDGHEFTPEEVRIARLLEAQLRDGIRAPGWDSPEIRAAVWSARSRGTEVALLDDGDPTAVGADGAVVPASLTGPHADLIALLGDDARAVTARILPPGRDTHASIVVQMSGHSRRIDYDVNGREVVDRDVEDMPKA</sequence>
<feature type="transmembrane region" description="Helical" evidence="1">
    <location>
        <begin position="131"/>
        <end position="155"/>
    </location>
</feature>
<feature type="transmembrane region" description="Helical" evidence="1">
    <location>
        <begin position="77"/>
        <end position="98"/>
    </location>
</feature>
<feature type="transmembrane region" description="Helical" evidence="1">
    <location>
        <begin position="50"/>
        <end position="70"/>
    </location>
</feature>
<comment type="caution">
    <text evidence="2">The sequence shown here is derived from an EMBL/GenBank/DDBJ whole genome shotgun (WGS) entry which is preliminary data.</text>
</comment>
<proteinExistence type="predicted"/>
<feature type="transmembrane region" description="Helical" evidence="1">
    <location>
        <begin position="161"/>
        <end position="183"/>
    </location>
</feature>
<dbReference type="OrthoDB" id="4465106at2"/>
<name>M0QHE6_9ACTN</name>
<organism evidence="2 3">
    <name type="scientific">Gordonia soli NBRC 108243</name>
    <dbReference type="NCBI Taxonomy" id="1223545"/>
    <lineage>
        <taxon>Bacteria</taxon>
        <taxon>Bacillati</taxon>
        <taxon>Actinomycetota</taxon>
        <taxon>Actinomycetes</taxon>
        <taxon>Mycobacteriales</taxon>
        <taxon>Gordoniaceae</taxon>
        <taxon>Gordonia</taxon>
    </lineage>
</organism>
<keyword evidence="1" id="KW-1133">Transmembrane helix</keyword>
<evidence type="ECO:0000256" key="1">
    <source>
        <dbReference type="SAM" id="Phobius"/>
    </source>
</evidence>
<keyword evidence="1" id="KW-0812">Transmembrane</keyword>
<evidence type="ECO:0000313" key="2">
    <source>
        <dbReference type="EMBL" id="GAC67736.1"/>
    </source>
</evidence>
<dbReference type="Proteomes" id="UP000011666">
    <property type="component" value="Unassembled WGS sequence"/>
</dbReference>
<gene>
    <name evidence="2" type="ORF">GS4_11_00040</name>
</gene>
<dbReference type="RefSeq" id="WP_007619215.1">
    <property type="nucleotide sequence ID" value="NZ_BANX01000011.1"/>
</dbReference>
<dbReference type="eggNOG" id="COG3850">
    <property type="taxonomic scope" value="Bacteria"/>
</dbReference>
<dbReference type="STRING" id="1223545.GS4_11_00040"/>
<accession>M0QHE6</accession>
<reference evidence="2 3" key="1">
    <citation type="submission" date="2013-01" db="EMBL/GenBank/DDBJ databases">
        <title>Whole genome shotgun sequence of Gordonia soli NBRC 108243.</title>
        <authorList>
            <person name="Isaki-Nakamura S."/>
            <person name="Hosoyama A."/>
            <person name="Tsuchikane K."/>
            <person name="Ando Y."/>
            <person name="Baba S."/>
            <person name="Ohji S."/>
            <person name="Hamada M."/>
            <person name="Tamura T."/>
            <person name="Yamazoe A."/>
            <person name="Yamazaki S."/>
            <person name="Fujita N."/>
        </authorList>
    </citation>
    <scope>NUCLEOTIDE SEQUENCE [LARGE SCALE GENOMIC DNA]</scope>
    <source>
        <strain evidence="2 3">NBRC 108243</strain>
    </source>
</reference>
<dbReference type="EMBL" id="BANX01000011">
    <property type="protein sequence ID" value="GAC67736.1"/>
    <property type="molecule type" value="Genomic_DNA"/>
</dbReference>